<gene>
    <name evidence="2" type="ORF">L0C25_06085</name>
</gene>
<reference evidence="2" key="1">
    <citation type="submission" date="2022-01" db="EMBL/GenBank/DDBJ databases">
        <title>Nocardioidaceae gen. sp. A5X3R13.</title>
        <authorList>
            <person name="Lopez Marin M.A."/>
            <person name="Uhlik O."/>
        </authorList>
    </citation>
    <scope>NUCLEOTIDE SEQUENCE</scope>
    <source>
        <strain evidence="2">A5X3R13</strain>
    </source>
</reference>
<name>A0AA46TLI4_9ACTN</name>
<feature type="transmembrane region" description="Helical" evidence="1">
    <location>
        <begin position="26"/>
        <end position="47"/>
    </location>
</feature>
<dbReference type="EMBL" id="CP094970">
    <property type="protein sequence ID" value="UYM06638.1"/>
    <property type="molecule type" value="Genomic_DNA"/>
</dbReference>
<proteinExistence type="predicted"/>
<evidence type="ECO:0000313" key="3">
    <source>
        <dbReference type="Proteomes" id="UP001164390"/>
    </source>
</evidence>
<dbReference type="Proteomes" id="UP001164390">
    <property type="component" value="Chromosome"/>
</dbReference>
<dbReference type="NCBIfam" id="NF040511">
    <property type="entry name" value="membrane_GPGG"/>
    <property type="match status" value="1"/>
</dbReference>
<evidence type="ECO:0000313" key="2">
    <source>
        <dbReference type="EMBL" id="UYM06638.1"/>
    </source>
</evidence>
<dbReference type="AlphaFoldDB" id="A0AA46TLI4"/>
<dbReference type="KEGG" id="sgrg:L0C25_06085"/>
<keyword evidence="1" id="KW-0812">Transmembrane</keyword>
<evidence type="ECO:0000256" key="1">
    <source>
        <dbReference type="SAM" id="Phobius"/>
    </source>
</evidence>
<sequence>MLGTIFWIAGVVLVLAGTVTLARGETLYGIVLIAAGVLFGPVAMALYV</sequence>
<dbReference type="InterPro" id="IPR047891">
    <property type="entry name" value="GPGG_membr"/>
</dbReference>
<accession>A0AA46TLI4</accession>
<keyword evidence="1" id="KW-0472">Membrane</keyword>
<protein>
    <submittedName>
        <fullName evidence="2">GPGG-motif small membrane protein</fullName>
    </submittedName>
</protein>
<organism evidence="2 3">
    <name type="scientific">Solicola gregarius</name>
    <dbReference type="NCBI Taxonomy" id="2908642"/>
    <lineage>
        <taxon>Bacteria</taxon>
        <taxon>Bacillati</taxon>
        <taxon>Actinomycetota</taxon>
        <taxon>Actinomycetes</taxon>
        <taxon>Propionibacteriales</taxon>
        <taxon>Nocardioidaceae</taxon>
        <taxon>Solicola</taxon>
    </lineage>
</organism>
<dbReference type="RefSeq" id="WP_271635547.1">
    <property type="nucleotide sequence ID" value="NZ_CP094970.1"/>
</dbReference>
<keyword evidence="3" id="KW-1185">Reference proteome</keyword>
<keyword evidence="1" id="KW-1133">Transmembrane helix</keyword>